<comment type="caution">
    <text evidence="2">The sequence shown here is derived from an EMBL/GenBank/DDBJ whole genome shotgun (WGS) entry which is preliminary data.</text>
</comment>
<dbReference type="GO" id="GO:0008703">
    <property type="term" value="F:5-amino-6-(5-phosphoribosylamino)uracil reductase activity"/>
    <property type="evidence" value="ECO:0007669"/>
    <property type="project" value="InterPro"/>
</dbReference>
<feature type="domain" description="Bacterial bifunctional deaminase-reductase C-terminal" evidence="1">
    <location>
        <begin position="3"/>
        <end position="182"/>
    </location>
</feature>
<dbReference type="InterPro" id="IPR050765">
    <property type="entry name" value="Riboflavin_Biosynth_HTPR"/>
</dbReference>
<sequence length="190" mass="20763">MRKLKLQVQMTVDGFIGGPNGEMDWMTFNWDEALQRYVQELTEPVDCIVLGRKLAEGFIPHWAAVAADPAAPDQAAGLKFTDTPKIVFSRTLSESPWPNTELATADLTTEISQLKQRAGHDIMAYGGATFVSGLLQAGLVDELHLFINPVAIGRGLPIFQSLNAVQPLTLVQSTAFACGIVVQHYEPRRG</sequence>
<dbReference type="Proteomes" id="UP000228535">
    <property type="component" value="Unassembled WGS sequence"/>
</dbReference>
<evidence type="ECO:0000313" key="2">
    <source>
        <dbReference type="EMBL" id="PJJ53259.1"/>
    </source>
</evidence>
<dbReference type="Gene3D" id="3.40.430.10">
    <property type="entry name" value="Dihydrofolate Reductase, subunit A"/>
    <property type="match status" value="1"/>
</dbReference>
<dbReference type="PANTHER" id="PTHR38011:SF11">
    <property type="entry name" value="2,5-DIAMINO-6-RIBOSYLAMINO-4(3H)-PYRIMIDINONE 5'-PHOSPHATE REDUCTASE"/>
    <property type="match status" value="1"/>
</dbReference>
<reference evidence="2 3" key="1">
    <citation type="submission" date="2017-11" db="EMBL/GenBank/DDBJ databases">
        <title>Genomic Encyclopedia of Archaeal and Bacterial Type Strains, Phase II (KMG-II): From Individual Species to Whole Genera.</title>
        <authorList>
            <person name="Goeker M."/>
        </authorList>
    </citation>
    <scope>NUCLEOTIDE SEQUENCE [LARGE SCALE GENOMIC DNA]</scope>
    <source>
        <strain evidence="2 3">DSM 11115</strain>
    </source>
</reference>
<dbReference type="Pfam" id="PF01872">
    <property type="entry name" value="RibD_C"/>
    <property type="match status" value="1"/>
</dbReference>
<dbReference type="InterPro" id="IPR024072">
    <property type="entry name" value="DHFR-like_dom_sf"/>
</dbReference>
<dbReference type="InterPro" id="IPR002734">
    <property type="entry name" value="RibDG_C"/>
</dbReference>
<dbReference type="OrthoDB" id="195113at2"/>
<gene>
    <name evidence="2" type="ORF">CLV45_3919</name>
</gene>
<dbReference type="AlphaFoldDB" id="A0A2M9B5P4"/>
<evidence type="ECO:0000313" key="3">
    <source>
        <dbReference type="Proteomes" id="UP000228535"/>
    </source>
</evidence>
<protein>
    <submittedName>
        <fullName evidence="2">Dihydrofolate reductase</fullName>
    </submittedName>
</protein>
<dbReference type="GO" id="GO:0009231">
    <property type="term" value="P:riboflavin biosynthetic process"/>
    <property type="evidence" value="ECO:0007669"/>
    <property type="project" value="InterPro"/>
</dbReference>
<keyword evidence="3" id="KW-1185">Reference proteome</keyword>
<dbReference type="PANTHER" id="PTHR38011">
    <property type="entry name" value="DIHYDROFOLATE REDUCTASE FAMILY PROTEIN (AFU_ORTHOLOGUE AFUA_8G06820)"/>
    <property type="match status" value="1"/>
</dbReference>
<organism evidence="2 3">
    <name type="scientific">Hymenobacter chitinivorans DSM 11115</name>
    <dbReference type="NCBI Taxonomy" id="1121954"/>
    <lineage>
        <taxon>Bacteria</taxon>
        <taxon>Pseudomonadati</taxon>
        <taxon>Bacteroidota</taxon>
        <taxon>Cytophagia</taxon>
        <taxon>Cytophagales</taxon>
        <taxon>Hymenobacteraceae</taxon>
        <taxon>Hymenobacter</taxon>
    </lineage>
</organism>
<dbReference type="SUPFAM" id="SSF53597">
    <property type="entry name" value="Dihydrofolate reductase-like"/>
    <property type="match status" value="1"/>
</dbReference>
<proteinExistence type="predicted"/>
<evidence type="ECO:0000259" key="1">
    <source>
        <dbReference type="Pfam" id="PF01872"/>
    </source>
</evidence>
<accession>A0A2M9B5P4</accession>
<dbReference type="RefSeq" id="WP_100338150.1">
    <property type="nucleotide sequence ID" value="NZ_PGFA01000003.1"/>
</dbReference>
<dbReference type="EMBL" id="PGFA01000003">
    <property type="protein sequence ID" value="PJJ53259.1"/>
    <property type="molecule type" value="Genomic_DNA"/>
</dbReference>
<name>A0A2M9B5P4_9BACT</name>